<evidence type="ECO:0000256" key="5">
    <source>
        <dbReference type="ARBA" id="ARBA00022989"/>
    </source>
</evidence>
<name>A0A9X2L8H8_9PROT</name>
<dbReference type="Pfam" id="PF00691">
    <property type="entry name" value="OmpA"/>
    <property type="match status" value="1"/>
</dbReference>
<comment type="caution">
    <text evidence="10">The sequence shown here is derived from an EMBL/GenBank/DDBJ whole genome shotgun (WGS) entry which is preliminary data.</text>
</comment>
<keyword evidence="4 8" id="KW-0812">Transmembrane</keyword>
<gene>
    <name evidence="10" type="ORF">NOG11_05880</name>
</gene>
<evidence type="ECO:0000256" key="1">
    <source>
        <dbReference type="ARBA" id="ARBA00004162"/>
    </source>
</evidence>
<evidence type="ECO:0000313" key="11">
    <source>
        <dbReference type="Proteomes" id="UP001142610"/>
    </source>
</evidence>
<dbReference type="InterPro" id="IPR050330">
    <property type="entry name" value="Bact_OuterMem_StrucFunc"/>
</dbReference>
<protein>
    <submittedName>
        <fullName evidence="10">OmpA family protein</fullName>
    </submittedName>
</protein>
<evidence type="ECO:0000313" key="10">
    <source>
        <dbReference type="EMBL" id="MCQ8184916.1"/>
    </source>
</evidence>
<evidence type="ECO:0000256" key="3">
    <source>
        <dbReference type="ARBA" id="ARBA00022475"/>
    </source>
</evidence>
<dbReference type="InterPro" id="IPR025713">
    <property type="entry name" value="MotB-like_N_dom"/>
</dbReference>
<keyword evidence="11" id="KW-1185">Reference proteome</keyword>
<keyword evidence="6 7" id="KW-0472">Membrane</keyword>
<evidence type="ECO:0000256" key="7">
    <source>
        <dbReference type="PROSITE-ProRule" id="PRU00473"/>
    </source>
</evidence>
<dbReference type="PANTHER" id="PTHR30329:SF21">
    <property type="entry name" value="LIPOPROTEIN YIAD-RELATED"/>
    <property type="match status" value="1"/>
</dbReference>
<comment type="subcellular location">
    <subcellularLocation>
        <location evidence="1">Cell membrane</location>
        <topology evidence="1">Single-pass membrane protein</topology>
    </subcellularLocation>
</comment>
<dbReference type="InterPro" id="IPR036737">
    <property type="entry name" value="OmpA-like_sf"/>
</dbReference>
<dbReference type="PROSITE" id="PS51123">
    <property type="entry name" value="OMPA_2"/>
    <property type="match status" value="1"/>
</dbReference>
<proteinExistence type="inferred from homology"/>
<dbReference type="RefSeq" id="WP_256618778.1">
    <property type="nucleotide sequence ID" value="NZ_JANIBC010000003.1"/>
</dbReference>
<dbReference type="Proteomes" id="UP001142610">
    <property type="component" value="Unassembled WGS sequence"/>
</dbReference>
<accession>A0A9X2L8H8</accession>
<keyword evidence="3" id="KW-1003">Cell membrane</keyword>
<dbReference type="EMBL" id="JANIBC010000003">
    <property type="protein sequence ID" value="MCQ8184916.1"/>
    <property type="molecule type" value="Genomic_DNA"/>
</dbReference>
<comment type="similarity">
    <text evidence="2">Belongs to the MotB family.</text>
</comment>
<reference evidence="10" key="1">
    <citation type="submission" date="2022-07" db="EMBL/GenBank/DDBJ databases">
        <title>Parvularcula maris sp. nov., an algicidal bacterium isolated from seawater.</title>
        <authorList>
            <person name="Li F."/>
        </authorList>
    </citation>
    <scope>NUCLEOTIDE SEQUENCE</scope>
    <source>
        <strain evidence="10">BGMRC 0090</strain>
    </source>
</reference>
<dbReference type="InterPro" id="IPR006665">
    <property type="entry name" value="OmpA-like"/>
</dbReference>
<sequence length="255" mass="27657">MEDQPIIKRKKIVQGDGHHGGAWKVAYADFVTSMMAFFMLLWILNVTTESQKEGLADFFDPSIPVSANSSGGDDLLFGDGLSGDAHLASDGKTILQGPALSDEELARKLATSLDRVAGEGATKITLSPEGLRIELLDTAEQPIFRLGEAGRTKRLEEIIAVAAPVLRESGRRIKVSGHTDSMQFAGRAYTNWELSVDRANMARRLAVENGVPEGAFYEVTGHADKLPAAENSASPENRRIAFHLLNPETMPLTAR</sequence>
<dbReference type="AlphaFoldDB" id="A0A9X2L8H8"/>
<dbReference type="Gene3D" id="3.30.1330.60">
    <property type="entry name" value="OmpA-like domain"/>
    <property type="match status" value="1"/>
</dbReference>
<organism evidence="10 11">
    <name type="scientific">Parvularcula maris</name>
    <dbReference type="NCBI Taxonomy" id="2965077"/>
    <lineage>
        <taxon>Bacteria</taxon>
        <taxon>Pseudomonadati</taxon>
        <taxon>Pseudomonadota</taxon>
        <taxon>Alphaproteobacteria</taxon>
        <taxon>Parvularculales</taxon>
        <taxon>Parvularculaceae</taxon>
        <taxon>Parvularcula</taxon>
    </lineage>
</organism>
<evidence type="ECO:0000256" key="8">
    <source>
        <dbReference type="SAM" id="Phobius"/>
    </source>
</evidence>
<evidence type="ECO:0000259" key="9">
    <source>
        <dbReference type="PROSITE" id="PS51123"/>
    </source>
</evidence>
<dbReference type="Pfam" id="PF13677">
    <property type="entry name" value="MotB_plug"/>
    <property type="match status" value="1"/>
</dbReference>
<dbReference type="PANTHER" id="PTHR30329">
    <property type="entry name" value="STATOR ELEMENT OF FLAGELLAR MOTOR COMPLEX"/>
    <property type="match status" value="1"/>
</dbReference>
<keyword evidence="5 8" id="KW-1133">Transmembrane helix</keyword>
<evidence type="ECO:0000256" key="4">
    <source>
        <dbReference type="ARBA" id="ARBA00022692"/>
    </source>
</evidence>
<feature type="domain" description="OmpA-like" evidence="9">
    <location>
        <begin position="131"/>
        <end position="248"/>
    </location>
</feature>
<dbReference type="GO" id="GO:0005886">
    <property type="term" value="C:plasma membrane"/>
    <property type="evidence" value="ECO:0007669"/>
    <property type="project" value="UniProtKB-SubCell"/>
</dbReference>
<evidence type="ECO:0000256" key="6">
    <source>
        <dbReference type="ARBA" id="ARBA00023136"/>
    </source>
</evidence>
<dbReference type="SUPFAM" id="SSF103088">
    <property type="entry name" value="OmpA-like"/>
    <property type="match status" value="1"/>
</dbReference>
<evidence type="ECO:0000256" key="2">
    <source>
        <dbReference type="ARBA" id="ARBA00008914"/>
    </source>
</evidence>
<feature type="transmembrane region" description="Helical" evidence="8">
    <location>
        <begin position="21"/>
        <end position="44"/>
    </location>
</feature>